<dbReference type="Pfam" id="PF00001">
    <property type="entry name" value="7tm_1"/>
    <property type="match status" value="1"/>
</dbReference>
<dbReference type="InterPro" id="IPR040435">
    <property type="entry name" value="Put_GPCR_Chromadorea"/>
</dbReference>
<feature type="transmembrane region" description="Helical" evidence="8">
    <location>
        <begin position="330"/>
        <end position="352"/>
    </location>
</feature>
<evidence type="ECO:0000256" key="2">
    <source>
        <dbReference type="ARBA" id="ARBA00022475"/>
    </source>
</evidence>
<feature type="transmembrane region" description="Helical" evidence="8">
    <location>
        <begin position="222"/>
        <end position="246"/>
    </location>
</feature>
<dbReference type="InterPro" id="IPR000276">
    <property type="entry name" value="GPCR_Rhodpsn"/>
</dbReference>
<keyword evidence="2" id="KW-1003">Cell membrane</keyword>
<dbReference type="GO" id="GO:0004930">
    <property type="term" value="F:G protein-coupled receptor activity"/>
    <property type="evidence" value="ECO:0007669"/>
    <property type="project" value="UniProtKB-KW"/>
</dbReference>
<accession>A0A7E4UYR0</accession>
<sequence length="393" mass="43639">MESDFSFFEFTPAMTCPPAIFENCPEYTPKDCKYGACGSFSDEDGCTYLKTLHLAKGFRTYFLAIIPLVLSIISIIANIIFALFSTLVLMKNGKSSKKRYAFLLSRSVSTIVAQILFYVVLISWKTGSFEYSSASIFILIGSLSFLTLTGTYLALSTLMYFAVIHPFWYRTNVTMARVVAVNVVIWILSVAFSICVGIYGATLFYPETAPISCSYKTCQQPLAIILTVVLGLCYFVTLIAYATMLIRMHLRNTRRNGHVQVLRQDSIDRNITAMNRLSFNLVSFAISKLPILIVCIVAVANLDHLKTLGNGDKSPCKTFLNGKLYFQVELLASIAAIVWLIGMISDPVINGLSDPNMVMYMKNGFHRIKSSFGVQNSKKAADDDDSDSNASDL</sequence>
<evidence type="ECO:0000256" key="4">
    <source>
        <dbReference type="ARBA" id="ARBA00022989"/>
    </source>
</evidence>
<dbReference type="PANTHER" id="PTHR37441:SF4">
    <property type="entry name" value="G-PROTEIN COUPLED RECEPTORS FAMILY 1 PROFILE DOMAIN-CONTAINING PROTEIN"/>
    <property type="match status" value="1"/>
</dbReference>
<evidence type="ECO:0000256" key="6">
    <source>
        <dbReference type="ARBA" id="ARBA00023136"/>
    </source>
</evidence>
<keyword evidence="10" id="KW-1185">Reference proteome</keyword>
<dbReference type="PROSITE" id="PS50262">
    <property type="entry name" value="G_PROTEIN_RECEP_F1_2"/>
    <property type="match status" value="1"/>
</dbReference>
<comment type="subcellular location">
    <subcellularLocation>
        <location evidence="1">Cell membrane</location>
        <topology evidence="1">Multi-pass membrane protein</topology>
    </subcellularLocation>
</comment>
<evidence type="ECO:0000256" key="5">
    <source>
        <dbReference type="ARBA" id="ARBA00023040"/>
    </source>
</evidence>
<reference evidence="11" key="2">
    <citation type="submission" date="2020-10" db="UniProtKB">
        <authorList>
            <consortium name="WormBaseParasite"/>
        </authorList>
    </citation>
    <scope>IDENTIFICATION</scope>
</reference>
<reference evidence="10" key="1">
    <citation type="journal article" date="2013" name="Genetics">
        <title>The draft genome and transcriptome of Panagrellus redivivus are shaped by the harsh demands of a free-living lifestyle.</title>
        <authorList>
            <person name="Srinivasan J."/>
            <person name="Dillman A.R."/>
            <person name="Macchietto M.G."/>
            <person name="Heikkinen L."/>
            <person name="Lakso M."/>
            <person name="Fracchia K.M."/>
            <person name="Antoshechkin I."/>
            <person name="Mortazavi A."/>
            <person name="Wong G."/>
            <person name="Sternberg P.W."/>
        </authorList>
    </citation>
    <scope>NUCLEOTIDE SEQUENCE [LARGE SCALE GENOMIC DNA]</scope>
    <source>
        <strain evidence="10">MT8872</strain>
    </source>
</reference>
<feature type="transmembrane region" description="Helical" evidence="8">
    <location>
        <begin position="175"/>
        <end position="202"/>
    </location>
</feature>
<keyword evidence="6 8" id="KW-0472">Membrane</keyword>
<evidence type="ECO:0000256" key="8">
    <source>
        <dbReference type="SAM" id="Phobius"/>
    </source>
</evidence>
<name>A0A7E4UYR0_PANRE</name>
<dbReference type="AlphaFoldDB" id="A0A7E4UYR0"/>
<dbReference type="Gene3D" id="1.20.1070.10">
    <property type="entry name" value="Rhodopsin 7-helix transmembrane proteins"/>
    <property type="match status" value="1"/>
</dbReference>
<keyword evidence="5" id="KW-0297">G-protein coupled receptor</keyword>
<keyword evidence="7" id="KW-0807">Transducer</keyword>
<evidence type="ECO:0000259" key="9">
    <source>
        <dbReference type="PROSITE" id="PS50262"/>
    </source>
</evidence>
<evidence type="ECO:0000313" key="11">
    <source>
        <dbReference type="WBParaSite" id="Pan_g14456.t1"/>
    </source>
</evidence>
<evidence type="ECO:0000256" key="3">
    <source>
        <dbReference type="ARBA" id="ARBA00022692"/>
    </source>
</evidence>
<evidence type="ECO:0000256" key="1">
    <source>
        <dbReference type="ARBA" id="ARBA00004651"/>
    </source>
</evidence>
<evidence type="ECO:0000256" key="7">
    <source>
        <dbReference type="ARBA" id="ARBA00023224"/>
    </source>
</evidence>
<organism evidence="10 11">
    <name type="scientific">Panagrellus redivivus</name>
    <name type="common">Microworm</name>
    <dbReference type="NCBI Taxonomy" id="6233"/>
    <lineage>
        <taxon>Eukaryota</taxon>
        <taxon>Metazoa</taxon>
        <taxon>Ecdysozoa</taxon>
        <taxon>Nematoda</taxon>
        <taxon>Chromadorea</taxon>
        <taxon>Rhabditida</taxon>
        <taxon>Tylenchina</taxon>
        <taxon>Panagrolaimomorpha</taxon>
        <taxon>Panagrolaimoidea</taxon>
        <taxon>Panagrolaimidae</taxon>
        <taxon>Panagrellus</taxon>
    </lineage>
</organism>
<feature type="domain" description="G-protein coupled receptors family 1 profile" evidence="9">
    <location>
        <begin position="81"/>
        <end position="350"/>
    </location>
</feature>
<dbReference type="CDD" id="cd00637">
    <property type="entry name" value="7tm_classA_rhodopsin-like"/>
    <property type="match status" value="1"/>
</dbReference>
<feature type="transmembrane region" description="Helical" evidence="8">
    <location>
        <begin position="61"/>
        <end position="89"/>
    </location>
</feature>
<dbReference type="WBParaSite" id="Pan_g14456.t1">
    <property type="protein sequence ID" value="Pan_g14456.t1"/>
    <property type="gene ID" value="Pan_g14456"/>
</dbReference>
<keyword evidence="4 8" id="KW-1133">Transmembrane helix</keyword>
<evidence type="ECO:0000313" key="10">
    <source>
        <dbReference type="Proteomes" id="UP000492821"/>
    </source>
</evidence>
<dbReference type="InterPro" id="IPR017452">
    <property type="entry name" value="GPCR_Rhodpsn_7TM"/>
</dbReference>
<dbReference type="SUPFAM" id="SSF81321">
    <property type="entry name" value="Family A G protein-coupled receptor-like"/>
    <property type="match status" value="1"/>
</dbReference>
<keyword evidence="5" id="KW-0675">Receptor</keyword>
<dbReference type="PANTHER" id="PTHR37441">
    <property type="entry name" value="PROTEIN CBG16518"/>
    <property type="match status" value="1"/>
</dbReference>
<keyword evidence="3 8" id="KW-0812">Transmembrane</keyword>
<dbReference type="GO" id="GO:0005886">
    <property type="term" value="C:plasma membrane"/>
    <property type="evidence" value="ECO:0007669"/>
    <property type="project" value="UniProtKB-SubCell"/>
</dbReference>
<feature type="transmembrane region" description="Helical" evidence="8">
    <location>
        <begin position="279"/>
        <end position="300"/>
    </location>
</feature>
<dbReference type="Proteomes" id="UP000492821">
    <property type="component" value="Unassembled WGS sequence"/>
</dbReference>
<feature type="transmembrane region" description="Helical" evidence="8">
    <location>
        <begin position="101"/>
        <end position="124"/>
    </location>
</feature>
<proteinExistence type="predicted"/>
<protein>
    <submittedName>
        <fullName evidence="11">G_PROTEIN_RECEP_F1_2 domain-containing protein</fullName>
    </submittedName>
</protein>
<feature type="transmembrane region" description="Helical" evidence="8">
    <location>
        <begin position="136"/>
        <end position="163"/>
    </location>
</feature>